<comment type="catalytic activity">
    <reaction evidence="12">
        <text>tRNA(Cys) + L-cysteine + ATP = L-cysteinyl-tRNA(Cys) + AMP + diphosphate</text>
        <dbReference type="Rhea" id="RHEA:17773"/>
        <dbReference type="Rhea" id="RHEA-COMP:9661"/>
        <dbReference type="Rhea" id="RHEA-COMP:9679"/>
        <dbReference type="ChEBI" id="CHEBI:30616"/>
        <dbReference type="ChEBI" id="CHEBI:33019"/>
        <dbReference type="ChEBI" id="CHEBI:35235"/>
        <dbReference type="ChEBI" id="CHEBI:78442"/>
        <dbReference type="ChEBI" id="CHEBI:78517"/>
        <dbReference type="ChEBI" id="CHEBI:456215"/>
        <dbReference type="EC" id="6.1.1.16"/>
    </reaction>
</comment>
<dbReference type="CDD" id="cd07963">
    <property type="entry name" value="Anticodon_Ia_Cys"/>
    <property type="match status" value="1"/>
</dbReference>
<gene>
    <name evidence="12" type="primary">cysS</name>
    <name evidence="14" type="ORF">A1D18_03005</name>
</gene>
<dbReference type="GO" id="GO:0004817">
    <property type="term" value="F:cysteine-tRNA ligase activity"/>
    <property type="evidence" value="ECO:0007669"/>
    <property type="project" value="UniProtKB-UniRule"/>
</dbReference>
<dbReference type="InterPro" id="IPR024909">
    <property type="entry name" value="Cys-tRNA/MSH_ligase"/>
</dbReference>
<evidence type="ECO:0000256" key="12">
    <source>
        <dbReference type="HAMAP-Rule" id="MF_00041"/>
    </source>
</evidence>
<dbReference type="OrthoDB" id="9815130at2"/>
<dbReference type="SUPFAM" id="SSF52374">
    <property type="entry name" value="Nucleotidylyl transferase"/>
    <property type="match status" value="1"/>
</dbReference>
<evidence type="ECO:0000256" key="1">
    <source>
        <dbReference type="ARBA" id="ARBA00004496"/>
    </source>
</evidence>
<dbReference type="EC" id="6.1.1.16" evidence="12"/>
<dbReference type="Pfam" id="PF09190">
    <property type="entry name" value="DALR_2"/>
    <property type="match status" value="1"/>
</dbReference>
<keyword evidence="8 12" id="KW-0862">Zinc</keyword>
<dbReference type="STRING" id="1225476.A1D18_03005"/>
<dbReference type="AlphaFoldDB" id="A0A1J8NIA7"/>
<keyword evidence="15" id="KW-1185">Reference proteome</keyword>
<dbReference type="GO" id="GO:0006423">
    <property type="term" value="P:cysteinyl-tRNA aminoacylation"/>
    <property type="evidence" value="ECO:0007669"/>
    <property type="project" value="UniProtKB-UniRule"/>
</dbReference>
<evidence type="ECO:0000256" key="5">
    <source>
        <dbReference type="ARBA" id="ARBA00022598"/>
    </source>
</evidence>
<keyword evidence="7 12" id="KW-0547">Nucleotide-binding</keyword>
<dbReference type="HAMAP" id="MF_00041">
    <property type="entry name" value="Cys_tRNA_synth"/>
    <property type="match status" value="1"/>
</dbReference>
<sequence>MLKIYNTLTQKKEKFRPLHAKKVGMYVCGMTVYDLCHIGHARVLVAFDVMLRYLSMQGYQVNYVRNITDIDDKIIKRAKENNESMSALTQRMIVAMHEDFAQLNILPPTHEPRATDAIPQIVDLIQILLDKGYAYQAENGDICYAVNKFKSYGELAHQNLEKLRHGSRVAVDITKRDPLDFVLWKKAKPNEPSWESPWGVGRPGWHIECSAMSMAALGEHFDIHGGGLDLVFPHHQNEIAQSEGATAKKFVNTWIHVGFVQINRQKMSKSLGNFFTLRDVLKEYPAEVIRYFLVSSHHRSPIQYSQENLQTAQAALQRLYTSLRGLVGKAPQTFVPEQFSGEYLEKFQTAMDDDFNTPDALAVLFELAREINRFRGTNNKKAQYYAECLRCLASILGILQQDPEQFLKLGLVQNSNEAEKINLLIIARNEARAAKNWQEADRIRDELLNLGVVLEDSITGTEWRRNK</sequence>
<dbReference type="FunFam" id="3.40.50.620:FF:000009">
    <property type="entry name" value="Cysteine--tRNA ligase"/>
    <property type="match status" value="1"/>
</dbReference>
<comment type="caution">
    <text evidence="14">The sequence shown here is derived from an EMBL/GenBank/DDBJ whole genome shotgun (WGS) entry which is preliminary data.</text>
</comment>
<evidence type="ECO:0000313" key="14">
    <source>
        <dbReference type="EMBL" id="OIZ95081.1"/>
    </source>
</evidence>
<evidence type="ECO:0000259" key="13">
    <source>
        <dbReference type="SMART" id="SM00840"/>
    </source>
</evidence>
<keyword evidence="4 12" id="KW-0963">Cytoplasm</keyword>
<keyword evidence="10 12" id="KW-0648">Protein biosynthesis</keyword>
<feature type="binding site" evidence="12">
    <location>
        <position position="234"/>
    </location>
    <ligand>
        <name>Zn(2+)</name>
        <dbReference type="ChEBI" id="CHEBI:29105"/>
    </ligand>
</feature>
<reference evidence="14 15" key="1">
    <citation type="submission" date="2016-03" db="EMBL/GenBank/DDBJ databases">
        <title>Comparative genomics of Rickettsiella.</title>
        <authorList>
            <person name="Chandler C."/>
            <person name="Wang Y."/>
        </authorList>
    </citation>
    <scope>NUCLEOTIDE SEQUENCE [LARGE SCALE GENOMIC DNA]</scope>
    <source>
        <strain evidence="14 15">RCFS May 2013</strain>
    </source>
</reference>
<dbReference type="Gene3D" id="3.40.50.620">
    <property type="entry name" value="HUPs"/>
    <property type="match status" value="1"/>
</dbReference>
<keyword evidence="5 12" id="KW-0436">Ligase</keyword>
<dbReference type="RefSeq" id="WP_071662515.1">
    <property type="nucleotide sequence ID" value="NZ_LUKY01000032.1"/>
</dbReference>
<dbReference type="SUPFAM" id="SSF47323">
    <property type="entry name" value="Anticodon-binding domain of a subclass of class I aminoacyl-tRNA synthetases"/>
    <property type="match status" value="1"/>
</dbReference>
<dbReference type="InterPro" id="IPR032678">
    <property type="entry name" value="tRNA-synt_1_cat_dom"/>
</dbReference>
<dbReference type="InterPro" id="IPR015803">
    <property type="entry name" value="Cys-tRNA-ligase"/>
</dbReference>
<comment type="subunit">
    <text evidence="3 12">Monomer.</text>
</comment>
<feature type="short sequence motif" description="'KMSKS' region" evidence="12">
    <location>
        <begin position="266"/>
        <end position="270"/>
    </location>
</feature>
<evidence type="ECO:0000313" key="15">
    <source>
        <dbReference type="Proteomes" id="UP000183924"/>
    </source>
</evidence>
<evidence type="ECO:0000256" key="4">
    <source>
        <dbReference type="ARBA" id="ARBA00022490"/>
    </source>
</evidence>
<dbReference type="EMBL" id="LUKY01000032">
    <property type="protein sequence ID" value="OIZ95081.1"/>
    <property type="molecule type" value="Genomic_DNA"/>
</dbReference>
<feature type="binding site" evidence="12">
    <location>
        <position position="28"/>
    </location>
    <ligand>
        <name>Zn(2+)</name>
        <dbReference type="ChEBI" id="CHEBI:29105"/>
    </ligand>
</feature>
<feature type="binding site" evidence="12">
    <location>
        <position position="269"/>
    </location>
    <ligand>
        <name>ATP</name>
        <dbReference type="ChEBI" id="CHEBI:30616"/>
    </ligand>
</feature>
<dbReference type="NCBIfam" id="TIGR00435">
    <property type="entry name" value="cysS"/>
    <property type="match status" value="1"/>
</dbReference>
<dbReference type="PRINTS" id="PR00983">
    <property type="entry name" value="TRNASYNTHCYS"/>
</dbReference>
<feature type="binding site" evidence="12">
    <location>
        <position position="238"/>
    </location>
    <ligand>
        <name>Zn(2+)</name>
        <dbReference type="ChEBI" id="CHEBI:29105"/>
    </ligand>
</feature>
<feature type="domain" description="Cysteinyl-tRNA synthetase class Ia DALR" evidence="13">
    <location>
        <begin position="346"/>
        <end position="407"/>
    </location>
</feature>
<proteinExistence type="inferred from homology"/>
<evidence type="ECO:0000256" key="10">
    <source>
        <dbReference type="ARBA" id="ARBA00022917"/>
    </source>
</evidence>
<keyword evidence="6 12" id="KW-0479">Metal-binding</keyword>
<dbReference type="InterPro" id="IPR014729">
    <property type="entry name" value="Rossmann-like_a/b/a_fold"/>
</dbReference>
<dbReference type="GO" id="GO:0005524">
    <property type="term" value="F:ATP binding"/>
    <property type="evidence" value="ECO:0007669"/>
    <property type="project" value="UniProtKB-UniRule"/>
</dbReference>
<dbReference type="PANTHER" id="PTHR10890">
    <property type="entry name" value="CYSTEINYL-TRNA SYNTHETASE"/>
    <property type="match status" value="1"/>
</dbReference>
<dbReference type="InterPro" id="IPR015273">
    <property type="entry name" value="Cys-tRNA-synt_Ia_DALR"/>
</dbReference>
<keyword evidence="9 12" id="KW-0067">ATP-binding</keyword>
<evidence type="ECO:0000256" key="9">
    <source>
        <dbReference type="ARBA" id="ARBA00022840"/>
    </source>
</evidence>
<keyword evidence="11 12" id="KW-0030">Aminoacyl-tRNA synthetase</keyword>
<evidence type="ECO:0000256" key="2">
    <source>
        <dbReference type="ARBA" id="ARBA00005594"/>
    </source>
</evidence>
<evidence type="ECO:0000256" key="8">
    <source>
        <dbReference type="ARBA" id="ARBA00022833"/>
    </source>
</evidence>
<dbReference type="InterPro" id="IPR009080">
    <property type="entry name" value="tRNAsynth_Ia_anticodon-bd"/>
</dbReference>
<accession>A0A1J8NIA7</accession>
<dbReference type="Gene3D" id="1.20.120.1910">
    <property type="entry name" value="Cysteine-tRNA ligase, C-terminal anti-codon recognition domain"/>
    <property type="match status" value="1"/>
</dbReference>
<dbReference type="SMART" id="SM00840">
    <property type="entry name" value="DALR_2"/>
    <property type="match status" value="1"/>
</dbReference>
<feature type="binding site" evidence="12">
    <location>
        <position position="209"/>
    </location>
    <ligand>
        <name>Zn(2+)</name>
        <dbReference type="ChEBI" id="CHEBI:29105"/>
    </ligand>
</feature>
<dbReference type="Pfam" id="PF01406">
    <property type="entry name" value="tRNA-synt_1e"/>
    <property type="match status" value="1"/>
</dbReference>
<organism evidence="14 15">
    <name type="scientific">Candidatus Rickettsiella isopodorum</name>
    <dbReference type="NCBI Taxonomy" id="1225476"/>
    <lineage>
        <taxon>Bacteria</taxon>
        <taxon>Pseudomonadati</taxon>
        <taxon>Pseudomonadota</taxon>
        <taxon>Gammaproteobacteria</taxon>
        <taxon>Legionellales</taxon>
        <taxon>Coxiellaceae</taxon>
        <taxon>Rickettsiella</taxon>
    </lineage>
</organism>
<evidence type="ECO:0000256" key="6">
    <source>
        <dbReference type="ARBA" id="ARBA00022723"/>
    </source>
</evidence>
<dbReference type="CDD" id="cd00672">
    <property type="entry name" value="CysRS_core"/>
    <property type="match status" value="1"/>
</dbReference>
<evidence type="ECO:0000256" key="11">
    <source>
        <dbReference type="ARBA" id="ARBA00023146"/>
    </source>
</evidence>
<protein>
    <recommendedName>
        <fullName evidence="12">Cysteine--tRNA ligase</fullName>
        <ecNumber evidence="12">6.1.1.16</ecNumber>
    </recommendedName>
    <alternativeName>
        <fullName evidence="12">Cysteinyl-tRNA synthetase</fullName>
        <shortName evidence="12">CysRS</shortName>
    </alternativeName>
</protein>
<comment type="cofactor">
    <cofactor evidence="12">
        <name>Zn(2+)</name>
        <dbReference type="ChEBI" id="CHEBI:29105"/>
    </cofactor>
    <text evidence="12">Binds 1 zinc ion per subunit.</text>
</comment>
<dbReference type="PANTHER" id="PTHR10890:SF3">
    <property type="entry name" value="CYSTEINE--TRNA LIGASE, CYTOPLASMIC"/>
    <property type="match status" value="1"/>
</dbReference>
<feature type="short sequence motif" description="'HIGH' region" evidence="12">
    <location>
        <begin position="30"/>
        <end position="40"/>
    </location>
</feature>
<dbReference type="Pfam" id="PF23493">
    <property type="entry name" value="CysS_C"/>
    <property type="match status" value="1"/>
</dbReference>
<comment type="similarity">
    <text evidence="2 12">Belongs to the class-I aminoacyl-tRNA synthetase family.</text>
</comment>
<evidence type="ECO:0000256" key="3">
    <source>
        <dbReference type="ARBA" id="ARBA00011245"/>
    </source>
</evidence>
<comment type="subcellular location">
    <subcellularLocation>
        <location evidence="1 12">Cytoplasm</location>
    </subcellularLocation>
</comment>
<dbReference type="InterPro" id="IPR056411">
    <property type="entry name" value="CysS_C"/>
</dbReference>
<evidence type="ECO:0000256" key="7">
    <source>
        <dbReference type="ARBA" id="ARBA00022741"/>
    </source>
</evidence>
<dbReference type="GO" id="GO:0005829">
    <property type="term" value="C:cytosol"/>
    <property type="evidence" value="ECO:0007669"/>
    <property type="project" value="TreeGrafter"/>
</dbReference>
<dbReference type="GO" id="GO:0008270">
    <property type="term" value="F:zinc ion binding"/>
    <property type="evidence" value="ECO:0007669"/>
    <property type="project" value="UniProtKB-UniRule"/>
</dbReference>
<name>A0A1J8NIA7_9COXI</name>
<dbReference type="Proteomes" id="UP000183924">
    <property type="component" value="Unassembled WGS sequence"/>
</dbReference>